<evidence type="ECO:0000313" key="2">
    <source>
        <dbReference type="Proteomes" id="UP000199568"/>
    </source>
</evidence>
<dbReference type="Proteomes" id="UP000199568">
    <property type="component" value="Unassembled WGS sequence"/>
</dbReference>
<proteinExistence type="predicted"/>
<gene>
    <name evidence="1" type="ORF">SAMN05660297_03631</name>
</gene>
<keyword evidence="2" id="KW-1185">Reference proteome</keyword>
<dbReference type="AlphaFoldDB" id="A0A1I0HIB0"/>
<protein>
    <submittedName>
        <fullName evidence="1">Uncharacterized protein</fullName>
    </submittedName>
</protein>
<sequence length="78" mass="9077">TFTSGNVVQTRKWIWRQSELGKTTVDSKDIFFQLVGFDTGEDSPLYKAMTDIESLVINRFQGTCEKYIVDAKNRYIEF</sequence>
<evidence type="ECO:0000313" key="1">
    <source>
        <dbReference type="EMBL" id="SET82823.1"/>
    </source>
</evidence>
<accession>A0A1I0HIB0</accession>
<feature type="non-terminal residue" evidence="1">
    <location>
        <position position="1"/>
    </location>
</feature>
<name>A0A1I0HIB0_9FIRM</name>
<dbReference type="EMBL" id="FOHU01000045">
    <property type="protein sequence ID" value="SET82823.1"/>
    <property type="molecule type" value="Genomic_DNA"/>
</dbReference>
<reference evidence="1 2" key="1">
    <citation type="submission" date="2016-10" db="EMBL/GenBank/DDBJ databases">
        <authorList>
            <person name="de Groot N.N."/>
        </authorList>
    </citation>
    <scope>NUCLEOTIDE SEQUENCE [LARGE SCALE GENOMIC DNA]</scope>
    <source>
        <strain evidence="1 2">DSM 18979</strain>
    </source>
</reference>
<organism evidence="1 2">
    <name type="scientific">Natronincola peptidivorans</name>
    <dbReference type="NCBI Taxonomy" id="426128"/>
    <lineage>
        <taxon>Bacteria</taxon>
        <taxon>Bacillati</taxon>
        <taxon>Bacillota</taxon>
        <taxon>Clostridia</taxon>
        <taxon>Peptostreptococcales</taxon>
        <taxon>Natronincolaceae</taxon>
        <taxon>Natronincola</taxon>
    </lineage>
</organism>